<proteinExistence type="predicted"/>
<reference evidence="1 2" key="1">
    <citation type="submission" date="2022-05" db="EMBL/GenBank/DDBJ databases">
        <authorList>
            <person name="Park J.-S."/>
        </authorList>
    </citation>
    <scope>NUCLEOTIDE SEQUENCE [LARGE SCALE GENOMIC DNA]</scope>
    <source>
        <strain evidence="1 2">2012CJ34-2</strain>
    </source>
</reference>
<protein>
    <submittedName>
        <fullName evidence="1">Uncharacterized protein</fullName>
    </submittedName>
</protein>
<sequence length="139" mass="15746">MELLLLAACGMVLYAAGNYVDFFADQIAGEAFDKLHEVIGGVSYFGQSARPIHKIHVSHVSVPLFPSIHHDLKVLCKTDCDHWFWFNAKVRMLKLEETKIAPLSTEEAYEALRDEPDICVRFFPDGNNDHEAMEHKKSA</sequence>
<organism evidence="1 2">
    <name type="scientific">Parendozoicomonas callyspongiae</name>
    <dbReference type="NCBI Taxonomy" id="2942213"/>
    <lineage>
        <taxon>Bacteria</taxon>
        <taxon>Pseudomonadati</taxon>
        <taxon>Pseudomonadota</taxon>
        <taxon>Gammaproteobacteria</taxon>
        <taxon>Oceanospirillales</taxon>
        <taxon>Endozoicomonadaceae</taxon>
        <taxon>Parendozoicomonas</taxon>
    </lineage>
</organism>
<accession>A0ABT0PC84</accession>
<dbReference type="Proteomes" id="UP001203338">
    <property type="component" value="Unassembled WGS sequence"/>
</dbReference>
<gene>
    <name evidence="1" type="ORF">M3P05_03440</name>
</gene>
<comment type="caution">
    <text evidence="1">The sequence shown here is derived from an EMBL/GenBank/DDBJ whole genome shotgun (WGS) entry which is preliminary data.</text>
</comment>
<dbReference type="EMBL" id="JAMFLX010000003">
    <property type="protein sequence ID" value="MCL6268995.1"/>
    <property type="molecule type" value="Genomic_DNA"/>
</dbReference>
<evidence type="ECO:0000313" key="2">
    <source>
        <dbReference type="Proteomes" id="UP001203338"/>
    </source>
</evidence>
<keyword evidence="2" id="KW-1185">Reference proteome</keyword>
<evidence type="ECO:0000313" key="1">
    <source>
        <dbReference type="EMBL" id="MCL6268995.1"/>
    </source>
</evidence>
<dbReference type="RefSeq" id="WP_249697824.1">
    <property type="nucleotide sequence ID" value="NZ_JAMFLX010000003.1"/>
</dbReference>
<name>A0ABT0PC84_9GAMM</name>